<organism evidence="1 2">
    <name type="scientific">Moniliophthora roreri</name>
    <name type="common">Frosty pod rot fungus</name>
    <name type="synonym">Monilia roreri</name>
    <dbReference type="NCBI Taxonomy" id="221103"/>
    <lineage>
        <taxon>Eukaryota</taxon>
        <taxon>Fungi</taxon>
        <taxon>Dikarya</taxon>
        <taxon>Basidiomycota</taxon>
        <taxon>Agaricomycotina</taxon>
        <taxon>Agaricomycetes</taxon>
        <taxon>Agaricomycetidae</taxon>
        <taxon>Agaricales</taxon>
        <taxon>Marasmiineae</taxon>
        <taxon>Marasmiaceae</taxon>
        <taxon>Moniliophthora</taxon>
    </lineage>
</organism>
<comment type="caution">
    <text evidence="1">The sequence shown here is derived from an EMBL/GenBank/DDBJ whole genome shotgun (WGS) entry which is preliminary data.</text>
</comment>
<sequence>MQPQCIQNSRLSTLINLVASALKIQRTTVESHLKATDVYVPAIVVALATEQVTIEEALQYLGLGTTVREIISSDQDSASEDVDMEEIEAYLELPSMSEVSDSDTELIHVISPTLATAEEPDSDIEFIHIVPSGLSAAEEDSDSDIEFVCIVLSQCKFSHDSDGDFEMSVLFEKRGQQRAL</sequence>
<dbReference type="AlphaFoldDB" id="A0A0W0FBX4"/>
<name>A0A0W0FBX4_MONRR</name>
<dbReference type="EMBL" id="LATX01002142">
    <property type="protein sequence ID" value="KTB33732.1"/>
    <property type="molecule type" value="Genomic_DNA"/>
</dbReference>
<evidence type="ECO:0000313" key="1">
    <source>
        <dbReference type="EMBL" id="KTB33732.1"/>
    </source>
</evidence>
<evidence type="ECO:0000313" key="2">
    <source>
        <dbReference type="Proteomes" id="UP000054988"/>
    </source>
</evidence>
<gene>
    <name evidence="1" type="ORF">WG66_13690</name>
</gene>
<accession>A0A0W0FBX4</accession>
<proteinExistence type="predicted"/>
<reference evidence="1 2" key="1">
    <citation type="submission" date="2015-12" db="EMBL/GenBank/DDBJ databases">
        <title>Draft genome sequence of Moniliophthora roreri, the causal agent of frosty pod rot of cacao.</title>
        <authorList>
            <person name="Aime M.C."/>
            <person name="Diaz-Valderrama J.R."/>
            <person name="Kijpornyongpan T."/>
            <person name="Phillips-Mora W."/>
        </authorList>
    </citation>
    <scope>NUCLEOTIDE SEQUENCE [LARGE SCALE GENOMIC DNA]</scope>
    <source>
        <strain evidence="1 2">MCA 2952</strain>
    </source>
</reference>
<dbReference type="Proteomes" id="UP000054988">
    <property type="component" value="Unassembled WGS sequence"/>
</dbReference>
<protein>
    <submittedName>
        <fullName evidence="1">Uncharacterized protein</fullName>
    </submittedName>
</protein>